<gene>
    <name evidence="2" type="ORF">RHODO2019_00850</name>
</gene>
<sequence>MTEQHEQDPDGPTAKTCVALVDLDLSKQVNDRFGHAMGDQVLRRVVELLQTDLPPRSFCARYGGEEFVLVLPGAAPEQAVALRVRARHRIEGEDWSRLTPGLRVTVSSRLHAATRSGCNAVAFSVATDSPVQLAGAAAHRRVVRDVDHAAAEECRSP</sequence>
<dbReference type="InterPro" id="IPR050469">
    <property type="entry name" value="Diguanylate_Cyclase"/>
</dbReference>
<dbReference type="CDD" id="cd01949">
    <property type="entry name" value="GGDEF"/>
    <property type="match status" value="1"/>
</dbReference>
<dbReference type="PROSITE" id="PS50887">
    <property type="entry name" value="GGDEF"/>
    <property type="match status" value="1"/>
</dbReference>
<dbReference type="NCBIfam" id="TIGR00254">
    <property type="entry name" value="GGDEF"/>
    <property type="match status" value="1"/>
</dbReference>
<organism evidence="2 3">
    <name type="scientific">Rhodococcus antarcticus</name>
    <dbReference type="NCBI Taxonomy" id="2987751"/>
    <lineage>
        <taxon>Bacteria</taxon>
        <taxon>Bacillati</taxon>
        <taxon>Actinomycetota</taxon>
        <taxon>Actinomycetes</taxon>
        <taxon>Mycobacteriales</taxon>
        <taxon>Nocardiaceae</taxon>
        <taxon>Rhodococcus</taxon>
    </lineage>
</organism>
<dbReference type="PANTHER" id="PTHR45138">
    <property type="entry name" value="REGULATORY COMPONENTS OF SENSORY TRANSDUCTION SYSTEM"/>
    <property type="match status" value="1"/>
</dbReference>
<proteinExistence type="predicted"/>
<feature type="domain" description="GGDEF" evidence="1">
    <location>
        <begin position="14"/>
        <end position="148"/>
    </location>
</feature>
<evidence type="ECO:0000313" key="3">
    <source>
        <dbReference type="Proteomes" id="UP001164965"/>
    </source>
</evidence>
<dbReference type="PANTHER" id="PTHR45138:SF9">
    <property type="entry name" value="DIGUANYLATE CYCLASE DGCM-RELATED"/>
    <property type="match status" value="1"/>
</dbReference>
<name>A0ABY6P6N4_9NOCA</name>
<dbReference type="Proteomes" id="UP001164965">
    <property type="component" value="Chromosome"/>
</dbReference>
<dbReference type="InterPro" id="IPR000160">
    <property type="entry name" value="GGDEF_dom"/>
</dbReference>
<reference evidence="2" key="1">
    <citation type="submission" date="2022-10" db="EMBL/GenBank/DDBJ databases">
        <title>Rhodococcus sp.75.</title>
        <authorList>
            <person name="Sun M."/>
        </authorList>
    </citation>
    <scope>NUCLEOTIDE SEQUENCE</scope>
    <source>
        <strain evidence="2">75</strain>
    </source>
</reference>
<evidence type="ECO:0000259" key="1">
    <source>
        <dbReference type="PROSITE" id="PS50887"/>
    </source>
</evidence>
<dbReference type="Gene3D" id="3.30.70.270">
    <property type="match status" value="1"/>
</dbReference>
<dbReference type="InterPro" id="IPR043128">
    <property type="entry name" value="Rev_trsase/Diguanyl_cyclase"/>
</dbReference>
<dbReference type="SUPFAM" id="SSF55073">
    <property type="entry name" value="Nucleotide cyclase"/>
    <property type="match status" value="1"/>
</dbReference>
<dbReference type="EMBL" id="CP110615">
    <property type="protein sequence ID" value="UZJ26768.1"/>
    <property type="molecule type" value="Genomic_DNA"/>
</dbReference>
<keyword evidence="3" id="KW-1185">Reference proteome</keyword>
<dbReference type="SMART" id="SM00267">
    <property type="entry name" value="GGDEF"/>
    <property type="match status" value="1"/>
</dbReference>
<dbReference type="Pfam" id="PF00990">
    <property type="entry name" value="GGDEF"/>
    <property type="match status" value="1"/>
</dbReference>
<evidence type="ECO:0000313" key="2">
    <source>
        <dbReference type="EMBL" id="UZJ26768.1"/>
    </source>
</evidence>
<dbReference type="InterPro" id="IPR029787">
    <property type="entry name" value="Nucleotide_cyclase"/>
</dbReference>
<protein>
    <submittedName>
        <fullName evidence="2">GGDEF domain-containing protein</fullName>
    </submittedName>
</protein>
<accession>A0ABY6P6N4</accession>